<protein>
    <submittedName>
        <fullName evidence="3">Tripartite tricarboxylate transporter TctA family protein</fullName>
    </submittedName>
</protein>
<evidence type="ECO:0000259" key="2">
    <source>
        <dbReference type="Pfam" id="PF01970"/>
    </source>
</evidence>
<dbReference type="AlphaFoldDB" id="A0A1I1NJ16"/>
<dbReference type="Pfam" id="PF01970">
    <property type="entry name" value="TctA"/>
    <property type="match status" value="1"/>
</dbReference>
<feature type="transmembrane region" description="Helical" evidence="1">
    <location>
        <begin position="20"/>
        <end position="40"/>
    </location>
</feature>
<gene>
    <name evidence="3" type="ORF">SAMN04488059_11563</name>
</gene>
<keyword evidence="1" id="KW-0472">Membrane</keyword>
<keyword evidence="1" id="KW-1133">Transmembrane helix</keyword>
<sequence length="137" mass="14765">MILLAINIPLVGLFARLLSVPAWVLMPFTVVVSTIGVYSGKSTTFDLVLMVGLGFAAYLLRRIGVPMAPLILGLVLGRILEQSLRRSLSLSGGDVGILLWSSPISIVLWTMAAGVLIIPLLLPGFARRRNRNAVEVE</sequence>
<name>A0A1I1NJ16_9HYPH</name>
<dbReference type="Proteomes" id="UP000182258">
    <property type="component" value="Unassembled WGS sequence"/>
</dbReference>
<evidence type="ECO:0000313" key="3">
    <source>
        <dbReference type="EMBL" id="SFC94723.1"/>
    </source>
</evidence>
<organism evidence="3 4">
    <name type="scientific">Devosia psychrophila</name>
    <dbReference type="NCBI Taxonomy" id="728005"/>
    <lineage>
        <taxon>Bacteria</taxon>
        <taxon>Pseudomonadati</taxon>
        <taxon>Pseudomonadota</taxon>
        <taxon>Alphaproteobacteria</taxon>
        <taxon>Hyphomicrobiales</taxon>
        <taxon>Devosiaceae</taxon>
        <taxon>Devosia</taxon>
    </lineage>
</organism>
<dbReference type="STRING" id="728005.SAMN04488059_11563"/>
<accession>A0A1I1NJ16</accession>
<dbReference type="InterPro" id="IPR002823">
    <property type="entry name" value="DUF112_TM"/>
</dbReference>
<feature type="transmembrane region" description="Helical" evidence="1">
    <location>
        <begin position="97"/>
        <end position="122"/>
    </location>
</feature>
<dbReference type="PANTHER" id="PTHR35342">
    <property type="entry name" value="TRICARBOXYLIC TRANSPORT PROTEIN"/>
    <property type="match status" value="1"/>
</dbReference>
<dbReference type="EMBL" id="FOMB01000015">
    <property type="protein sequence ID" value="SFC94723.1"/>
    <property type="molecule type" value="Genomic_DNA"/>
</dbReference>
<keyword evidence="1" id="KW-0812">Transmembrane</keyword>
<feature type="domain" description="DUF112" evidence="2">
    <location>
        <begin position="2"/>
        <end position="72"/>
    </location>
</feature>
<proteinExistence type="predicted"/>
<evidence type="ECO:0000313" key="4">
    <source>
        <dbReference type="Proteomes" id="UP000182258"/>
    </source>
</evidence>
<dbReference type="PANTHER" id="PTHR35342:SF5">
    <property type="entry name" value="TRICARBOXYLIC TRANSPORT PROTEIN"/>
    <property type="match status" value="1"/>
</dbReference>
<feature type="transmembrane region" description="Helical" evidence="1">
    <location>
        <begin position="47"/>
        <end position="77"/>
    </location>
</feature>
<reference evidence="3 4" key="1">
    <citation type="submission" date="2016-10" db="EMBL/GenBank/DDBJ databases">
        <authorList>
            <person name="de Groot N.N."/>
        </authorList>
    </citation>
    <scope>NUCLEOTIDE SEQUENCE [LARGE SCALE GENOMIC DNA]</scope>
    <source>
        <strain evidence="3 4">CGMCC 1.10210</strain>
    </source>
</reference>
<evidence type="ECO:0000256" key="1">
    <source>
        <dbReference type="SAM" id="Phobius"/>
    </source>
</evidence>